<sequence>MDIRAQLRELSIQPLTHQLLGNLLKDYKRPNDKIFSFKSDGPIERFKKGLYISDRLSAPNDLKAHCSPTIFSDQAPFNRKYACTLRVNSREGIALTSMTTKASRKFQTSIRLYNYTTCHRLFMHSVLLP</sequence>
<keyword evidence="2" id="KW-1185">Reference proteome</keyword>
<proteinExistence type="predicted"/>
<dbReference type="Proteomes" id="UP000199226">
    <property type="component" value="Unassembled WGS sequence"/>
</dbReference>
<name>A0A1G9UQN9_9SPHI</name>
<organism evidence="1 2">
    <name type="scientific">Daejeonella rubra</name>
    <dbReference type="NCBI Taxonomy" id="990371"/>
    <lineage>
        <taxon>Bacteria</taxon>
        <taxon>Pseudomonadati</taxon>
        <taxon>Bacteroidota</taxon>
        <taxon>Sphingobacteriia</taxon>
        <taxon>Sphingobacteriales</taxon>
        <taxon>Sphingobacteriaceae</taxon>
        <taxon>Daejeonella</taxon>
    </lineage>
</organism>
<gene>
    <name evidence="1" type="ORF">SAMN05421813_11750</name>
</gene>
<dbReference type="STRING" id="990371.SAMN05421813_11750"/>
<reference evidence="2" key="1">
    <citation type="submission" date="2016-10" db="EMBL/GenBank/DDBJ databases">
        <authorList>
            <person name="Varghese N."/>
            <person name="Submissions S."/>
        </authorList>
    </citation>
    <scope>NUCLEOTIDE SEQUENCE [LARGE SCALE GENOMIC DNA]</scope>
    <source>
        <strain evidence="2">DSM 24536</strain>
    </source>
</reference>
<protein>
    <submittedName>
        <fullName evidence="1">Uncharacterized protein</fullName>
    </submittedName>
</protein>
<dbReference type="AlphaFoldDB" id="A0A1G9UQN9"/>
<evidence type="ECO:0000313" key="2">
    <source>
        <dbReference type="Proteomes" id="UP000199226"/>
    </source>
</evidence>
<accession>A0A1G9UQN9</accession>
<dbReference type="EMBL" id="FNHH01000017">
    <property type="protein sequence ID" value="SDM62271.1"/>
    <property type="molecule type" value="Genomic_DNA"/>
</dbReference>
<evidence type="ECO:0000313" key="1">
    <source>
        <dbReference type="EMBL" id="SDM62271.1"/>
    </source>
</evidence>